<dbReference type="InterPro" id="IPR055173">
    <property type="entry name" value="NrdR-like_N"/>
</dbReference>
<evidence type="ECO:0000259" key="1">
    <source>
        <dbReference type="Pfam" id="PF22811"/>
    </source>
</evidence>
<dbReference type="Pfam" id="PF22811">
    <property type="entry name" value="Zn_ribbon_NrdR"/>
    <property type="match status" value="1"/>
</dbReference>
<proteinExistence type="predicted"/>
<sequence>MYCPYCNSYNIKVEDSKSKCKRSNYRRRRYKCLSCEKKFSTLEVPATFRGLKMVNIGSDMTAILFPNVSSPNLKGEKT</sequence>
<name>A0A8S5QYA0_9CAUD</name>
<evidence type="ECO:0000313" key="2">
    <source>
        <dbReference type="EMBL" id="DAE23785.1"/>
    </source>
</evidence>
<accession>A0A8S5QYA0</accession>
<dbReference type="EMBL" id="BK015760">
    <property type="protein sequence ID" value="DAE23785.1"/>
    <property type="molecule type" value="Genomic_DNA"/>
</dbReference>
<protein>
    <submittedName>
        <fullName evidence="2">Putative transcriptional regulator</fullName>
    </submittedName>
</protein>
<reference evidence="2" key="1">
    <citation type="journal article" date="2021" name="Proc. Natl. Acad. Sci. U.S.A.">
        <title>A Catalog of Tens of Thousands of Viruses from Human Metagenomes Reveals Hidden Associations with Chronic Diseases.</title>
        <authorList>
            <person name="Tisza M.J."/>
            <person name="Buck C.B."/>
        </authorList>
    </citation>
    <scope>NUCLEOTIDE SEQUENCE</scope>
    <source>
        <strain evidence="2">Ct9lR64</strain>
    </source>
</reference>
<organism evidence="2">
    <name type="scientific">Siphoviridae sp. ct9lR64</name>
    <dbReference type="NCBI Taxonomy" id="2826178"/>
    <lineage>
        <taxon>Viruses</taxon>
        <taxon>Duplodnaviria</taxon>
        <taxon>Heunggongvirae</taxon>
        <taxon>Uroviricota</taxon>
        <taxon>Caudoviricetes</taxon>
    </lineage>
</organism>
<feature type="domain" description="Transcriptional repressor NrdR-like N-terminal" evidence="1">
    <location>
        <begin position="1"/>
        <end position="43"/>
    </location>
</feature>